<dbReference type="EMBL" id="OY882859">
    <property type="protein sequence ID" value="CAK6442136.1"/>
    <property type="molecule type" value="Genomic_DNA"/>
</dbReference>
<keyword evidence="4" id="KW-1185">Reference proteome</keyword>
<name>A0ABN9ZZN2_PIPNA</name>
<dbReference type="InterPro" id="IPR007659">
    <property type="entry name" value="Keratin_matx"/>
</dbReference>
<evidence type="ECO:0000313" key="3">
    <source>
        <dbReference type="EMBL" id="CAK6442136.1"/>
    </source>
</evidence>
<gene>
    <name evidence="3" type="ORF">MPIPNATIZW_LOCUS10442</name>
</gene>
<organism evidence="3 4">
    <name type="scientific">Pipistrellus nathusii</name>
    <name type="common">Nathusius' pipistrelle</name>
    <dbReference type="NCBI Taxonomy" id="59473"/>
    <lineage>
        <taxon>Eukaryota</taxon>
        <taxon>Metazoa</taxon>
        <taxon>Chordata</taxon>
        <taxon>Craniata</taxon>
        <taxon>Vertebrata</taxon>
        <taxon>Euteleostomi</taxon>
        <taxon>Mammalia</taxon>
        <taxon>Eutheria</taxon>
        <taxon>Laurasiatheria</taxon>
        <taxon>Chiroptera</taxon>
        <taxon>Yangochiroptera</taxon>
        <taxon>Vespertilionidae</taxon>
        <taxon>Pipistrellus</taxon>
    </lineage>
</organism>
<evidence type="ECO:0000313" key="4">
    <source>
        <dbReference type="Proteomes" id="UP001314169"/>
    </source>
</evidence>
<dbReference type="Proteomes" id="UP001314169">
    <property type="component" value="Chromosome 2"/>
</dbReference>
<reference evidence="3" key="1">
    <citation type="submission" date="2023-12" db="EMBL/GenBank/DDBJ databases">
        <authorList>
            <person name="Brown T."/>
        </authorList>
    </citation>
    <scope>NUCLEOTIDE SEQUENCE</scope>
</reference>
<proteinExistence type="predicted"/>
<keyword evidence="1" id="KW-0416">Keratin</keyword>
<feature type="non-terminal residue" evidence="3">
    <location>
        <position position="1"/>
    </location>
</feature>
<dbReference type="PANTHER" id="PTHR23260:SF2">
    <property type="entry name" value="KERATIN-ASSOCIATED PROTEIN 24-1"/>
    <property type="match status" value="1"/>
</dbReference>
<feature type="non-terminal residue" evidence="3">
    <location>
        <position position="226"/>
    </location>
</feature>
<accession>A0ABN9ZZN2</accession>
<sequence length="226" mass="23512">MLRGSPCLLGAPCTPRCWDPICSGDTSPAFGLCLPSRHQGALWLLGDPHEGHGHAWSCAPGACTVSRHPGTCCVPGRPAPTRGVACGARGTPSSGPGPGPRPARRSGRRPGPCAPAAWGSLVGPPQPLRLHTAQVCVPPPPPCRPGGSGCRRRGNPGSVPRGLAPSCCTASGCQARSCVWRDCACPRLRPQSCPPLSWASRNLRPLCHLPGTFLPLSHPPRTFRPL</sequence>
<evidence type="ECO:0000256" key="2">
    <source>
        <dbReference type="SAM" id="MobiDB-lite"/>
    </source>
</evidence>
<feature type="region of interest" description="Disordered" evidence="2">
    <location>
        <begin position="84"/>
        <end position="116"/>
    </location>
</feature>
<protein>
    <submittedName>
        <fullName evidence="3">Uncharacterized protein</fullName>
    </submittedName>
</protein>
<dbReference type="PANTHER" id="PTHR23260">
    <property type="entry name" value="KERATIN ASSOCIATED PROTEIN 3-3-RELATED"/>
    <property type="match status" value="1"/>
</dbReference>
<evidence type="ECO:0000256" key="1">
    <source>
        <dbReference type="ARBA" id="ARBA00022744"/>
    </source>
</evidence>